<evidence type="ECO:0000313" key="2">
    <source>
        <dbReference type="EMBL" id="UYM05080.1"/>
    </source>
</evidence>
<dbReference type="Proteomes" id="UP001164390">
    <property type="component" value="Chromosome"/>
</dbReference>
<reference evidence="2" key="1">
    <citation type="submission" date="2022-01" db="EMBL/GenBank/DDBJ databases">
        <title>Nocardioidaceae gen. sp. A5X3R13.</title>
        <authorList>
            <person name="Lopez Marin M.A."/>
            <person name="Uhlik O."/>
        </authorList>
    </citation>
    <scope>NUCLEOTIDE SEQUENCE</scope>
    <source>
        <strain evidence="2">A5X3R13</strain>
    </source>
</reference>
<evidence type="ECO:0000259" key="1">
    <source>
        <dbReference type="PROSITE" id="PS51704"/>
    </source>
</evidence>
<dbReference type="InterPro" id="IPR017946">
    <property type="entry name" value="PLC-like_Pdiesterase_TIM-brl"/>
</dbReference>
<dbReference type="AlphaFoldDB" id="A0AA46TGY5"/>
<sequence>MPRFERSTHPYLDWPGPQAIAHRGGAKLQPNLGLENSLLAFRNAVHLGYRYLETDVHASRDGVVFAFHDTDLDRVTDGTGAVAALSAAVVRDARIAGREPIPELTALLAEFPAARFNIDVKADSAVVPTLDVVREHAAFDRVCLASFSDARLARIRRLEPRVATSIGPKDVAALRLGYPFRRRGLQRAICVQVPRRRGRLTIVTPSFVRRAHARGLHVHVWTVDDAATMTALLDLGVDGIVTDRPDTLRDVLVRRGEWVSA</sequence>
<organism evidence="2 3">
    <name type="scientific">Solicola gregarius</name>
    <dbReference type="NCBI Taxonomy" id="2908642"/>
    <lineage>
        <taxon>Bacteria</taxon>
        <taxon>Bacillati</taxon>
        <taxon>Actinomycetota</taxon>
        <taxon>Actinomycetes</taxon>
        <taxon>Propionibacteriales</taxon>
        <taxon>Nocardioidaceae</taxon>
        <taxon>Solicola</taxon>
    </lineage>
</organism>
<dbReference type="PANTHER" id="PTHR43805:SF1">
    <property type="entry name" value="GP-PDE DOMAIN-CONTAINING PROTEIN"/>
    <property type="match status" value="1"/>
</dbReference>
<dbReference type="InterPro" id="IPR030395">
    <property type="entry name" value="GP_PDE_dom"/>
</dbReference>
<dbReference type="PROSITE" id="PS51704">
    <property type="entry name" value="GP_PDE"/>
    <property type="match status" value="1"/>
</dbReference>
<dbReference type="GO" id="GO:0008081">
    <property type="term" value="F:phosphoric diester hydrolase activity"/>
    <property type="evidence" value="ECO:0007669"/>
    <property type="project" value="InterPro"/>
</dbReference>
<evidence type="ECO:0000313" key="3">
    <source>
        <dbReference type="Proteomes" id="UP001164390"/>
    </source>
</evidence>
<dbReference type="EMBL" id="CP094970">
    <property type="protein sequence ID" value="UYM05080.1"/>
    <property type="molecule type" value="Genomic_DNA"/>
</dbReference>
<dbReference type="SUPFAM" id="SSF51695">
    <property type="entry name" value="PLC-like phosphodiesterases"/>
    <property type="match status" value="1"/>
</dbReference>
<dbReference type="PANTHER" id="PTHR43805">
    <property type="entry name" value="GLYCEROPHOSPHORYL DIESTER PHOSPHODIESTERASE"/>
    <property type="match status" value="1"/>
</dbReference>
<dbReference type="Gene3D" id="3.20.20.190">
    <property type="entry name" value="Phosphatidylinositol (PI) phosphodiesterase"/>
    <property type="match status" value="1"/>
</dbReference>
<feature type="domain" description="GP-PDE" evidence="1">
    <location>
        <begin position="17"/>
        <end position="252"/>
    </location>
</feature>
<gene>
    <name evidence="2" type="ORF">L0C25_21575</name>
</gene>
<name>A0AA46TGY5_9ACTN</name>
<dbReference type="CDD" id="cd08561">
    <property type="entry name" value="GDPD_cytoplasmic_ScUgpQ2_like"/>
    <property type="match status" value="1"/>
</dbReference>
<dbReference type="KEGG" id="sgrg:L0C25_21575"/>
<protein>
    <submittedName>
        <fullName evidence="2">Glycerophosphodiester phosphodiesterase</fullName>
    </submittedName>
</protein>
<keyword evidence="3" id="KW-1185">Reference proteome</keyword>
<dbReference type="RefSeq" id="WP_271633848.1">
    <property type="nucleotide sequence ID" value="NZ_CP094970.1"/>
</dbReference>
<dbReference type="GO" id="GO:0006629">
    <property type="term" value="P:lipid metabolic process"/>
    <property type="evidence" value="ECO:0007669"/>
    <property type="project" value="InterPro"/>
</dbReference>
<proteinExistence type="predicted"/>
<accession>A0AA46TGY5</accession>
<dbReference type="Pfam" id="PF03009">
    <property type="entry name" value="GDPD"/>
    <property type="match status" value="1"/>
</dbReference>